<keyword evidence="3" id="KW-1133">Transmembrane helix</keyword>
<evidence type="ECO:0000313" key="6">
    <source>
        <dbReference type="Proteomes" id="UP000253250"/>
    </source>
</evidence>
<evidence type="ECO:0000256" key="4">
    <source>
        <dbReference type="ARBA" id="ARBA00023136"/>
    </source>
</evidence>
<proteinExistence type="predicted"/>
<gene>
    <name evidence="5" type="ORF">C4900_10915</name>
</gene>
<accession>A0A1C2G3E1</accession>
<evidence type="ECO:0000256" key="3">
    <source>
        <dbReference type="ARBA" id="ARBA00022989"/>
    </source>
</evidence>
<dbReference type="Pfam" id="PF07681">
    <property type="entry name" value="DoxX"/>
    <property type="match status" value="1"/>
</dbReference>
<reference evidence="5 6" key="1">
    <citation type="submission" date="2018-02" db="EMBL/GenBank/DDBJ databases">
        <title>Insights into the biology of acidophilic members of the Acidiferrobacteraceae family derived from comparative genomic analyses.</title>
        <authorList>
            <person name="Issotta F."/>
            <person name="Thyssen C."/>
            <person name="Mena C."/>
            <person name="Moya A."/>
            <person name="Bellenberg S."/>
            <person name="Sproer C."/>
            <person name="Covarrubias P.C."/>
            <person name="Sand W."/>
            <person name="Quatrini R."/>
            <person name="Vera M."/>
        </authorList>
    </citation>
    <scope>NUCLEOTIDE SEQUENCE [LARGE SCALE GENOMIC DNA]</scope>
    <source>
        <strain evidence="6">m-1</strain>
    </source>
</reference>
<evidence type="ECO:0000256" key="2">
    <source>
        <dbReference type="ARBA" id="ARBA00022692"/>
    </source>
</evidence>
<dbReference type="InterPro" id="IPR032808">
    <property type="entry name" value="DoxX"/>
</dbReference>
<dbReference type="OrthoDB" id="9792760at2"/>
<dbReference type="Proteomes" id="UP000253250">
    <property type="component" value="Unassembled WGS sequence"/>
</dbReference>
<organism evidence="5 6">
    <name type="scientific">Acidiferrobacter thiooxydans</name>
    <dbReference type="NCBI Taxonomy" id="163359"/>
    <lineage>
        <taxon>Bacteria</taxon>
        <taxon>Pseudomonadati</taxon>
        <taxon>Pseudomonadota</taxon>
        <taxon>Gammaproteobacteria</taxon>
        <taxon>Acidiferrobacterales</taxon>
        <taxon>Acidiferrobacteraceae</taxon>
        <taxon>Acidiferrobacter</taxon>
    </lineage>
</organism>
<comment type="caution">
    <text evidence="5">The sequence shown here is derived from an EMBL/GenBank/DDBJ whole genome shotgun (WGS) entry which is preliminary data.</text>
</comment>
<keyword evidence="2" id="KW-0812">Transmembrane</keyword>
<dbReference type="GO" id="GO:0016020">
    <property type="term" value="C:membrane"/>
    <property type="evidence" value="ECO:0007669"/>
    <property type="project" value="UniProtKB-SubCell"/>
</dbReference>
<evidence type="ECO:0000256" key="1">
    <source>
        <dbReference type="ARBA" id="ARBA00004141"/>
    </source>
</evidence>
<sequence>MSALAIVARVCLVVLFPFSGLDKIVHWDKAMEQAESSPLGGARAMLIAGIIIEFTTPVCIVILWHPVIASLVLSAFCVATAILFHPFWKFPGFWSGGNAEGAAHFWDFLKNFGLVGGLLLVVAGSLAAPAPAHHAMPGAHTAAQVAPKANTRHGP</sequence>
<protein>
    <submittedName>
        <fullName evidence="5">DoxX family protein</fullName>
    </submittedName>
</protein>
<keyword evidence="6" id="KW-1185">Reference proteome</keyword>
<evidence type="ECO:0000313" key="5">
    <source>
        <dbReference type="EMBL" id="RCN56340.1"/>
    </source>
</evidence>
<keyword evidence="4" id="KW-0472">Membrane</keyword>
<dbReference type="STRING" id="163359.A9R16_08950"/>
<name>A0A1C2G3E1_9GAMM</name>
<comment type="subcellular location">
    <subcellularLocation>
        <location evidence="1">Membrane</location>
        <topology evidence="1">Multi-pass membrane protein</topology>
    </subcellularLocation>
</comment>
<dbReference type="AlphaFoldDB" id="A0A1C2G3E1"/>
<dbReference type="EMBL" id="PSYR01000002">
    <property type="protein sequence ID" value="RCN56340.1"/>
    <property type="molecule type" value="Genomic_DNA"/>
</dbReference>
<dbReference type="RefSeq" id="WP_065969217.1">
    <property type="nucleotide sequence ID" value="NZ_CP080624.1"/>
</dbReference>